<protein>
    <submittedName>
        <fullName evidence="1">Uncharacterized protein</fullName>
    </submittedName>
</protein>
<evidence type="ECO:0000313" key="2">
    <source>
        <dbReference type="Proteomes" id="UP001295684"/>
    </source>
</evidence>
<comment type="caution">
    <text evidence="1">The sequence shown here is derived from an EMBL/GenBank/DDBJ whole genome shotgun (WGS) entry which is preliminary data.</text>
</comment>
<name>A0AAD1Y2C9_EUPCR</name>
<dbReference type="EMBL" id="CAMPGE010025630">
    <property type="protein sequence ID" value="CAI2383367.1"/>
    <property type="molecule type" value="Genomic_DNA"/>
</dbReference>
<keyword evidence="2" id="KW-1185">Reference proteome</keyword>
<evidence type="ECO:0000313" key="1">
    <source>
        <dbReference type="EMBL" id="CAI2383367.1"/>
    </source>
</evidence>
<gene>
    <name evidence="1" type="ORF">ECRASSUSDP1_LOCUS24866</name>
</gene>
<organism evidence="1 2">
    <name type="scientific">Euplotes crassus</name>
    <dbReference type="NCBI Taxonomy" id="5936"/>
    <lineage>
        <taxon>Eukaryota</taxon>
        <taxon>Sar</taxon>
        <taxon>Alveolata</taxon>
        <taxon>Ciliophora</taxon>
        <taxon>Intramacronucleata</taxon>
        <taxon>Spirotrichea</taxon>
        <taxon>Hypotrichia</taxon>
        <taxon>Euplotida</taxon>
        <taxon>Euplotidae</taxon>
        <taxon>Moneuplotes</taxon>
    </lineage>
</organism>
<accession>A0AAD1Y2C9</accession>
<dbReference type="AlphaFoldDB" id="A0AAD1Y2C9"/>
<proteinExistence type="predicted"/>
<sequence>MAGQLQYDIERMKCMFKFNLTQESIDTYLDGKEFYRNERICKRSCLDFFEKEPDTDDILTYSSKFDHCIKDCETPTKTFIKMQKKHTDIARLTYNKNIEKCQEMYSNAPSDLLECINHNTDKVDRRFFGYYNQKKLKLLA</sequence>
<dbReference type="Proteomes" id="UP001295684">
    <property type="component" value="Unassembled WGS sequence"/>
</dbReference>
<reference evidence="1" key="1">
    <citation type="submission" date="2023-07" db="EMBL/GenBank/DDBJ databases">
        <authorList>
            <consortium name="AG Swart"/>
            <person name="Singh M."/>
            <person name="Singh A."/>
            <person name="Seah K."/>
            <person name="Emmerich C."/>
        </authorList>
    </citation>
    <scope>NUCLEOTIDE SEQUENCE</scope>
    <source>
        <strain evidence="1">DP1</strain>
    </source>
</reference>